<evidence type="ECO:0000313" key="4">
    <source>
        <dbReference type="Proteomes" id="UP001500506"/>
    </source>
</evidence>
<proteinExistence type="predicted"/>
<feature type="transmembrane region" description="Helical" evidence="1">
    <location>
        <begin position="218"/>
        <end position="241"/>
    </location>
</feature>
<keyword evidence="1" id="KW-0812">Transmembrane</keyword>
<dbReference type="Proteomes" id="UP001500506">
    <property type="component" value="Unassembled WGS sequence"/>
</dbReference>
<keyword evidence="1" id="KW-1133">Transmembrane helix</keyword>
<feature type="transmembrane region" description="Helical" evidence="1">
    <location>
        <begin position="157"/>
        <end position="173"/>
    </location>
</feature>
<organism evidence="3 4">
    <name type="scientific">Agromyces humatus</name>
    <dbReference type="NCBI Taxonomy" id="279573"/>
    <lineage>
        <taxon>Bacteria</taxon>
        <taxon>Bacillati</taxon>
        <taxon>Actinomycetota</taxon>
        <taxon>Actinomycetes</taxon>
        <taxon>Micrococcales</taxon>
        <taxon>Microbacteriaceae</taxon>
        <taxon>Agromyces</taxon>
    </lineage>
</organism>
<dbReference type="PANTHER" id="PTHR37312:SF1">
    <property type="entry name" value="MEMBRANE-BOUND ACYLTRANSFERASE YKRP-RELATED"/>
    <property type="match status" value="1"/>
</dbReference>
<evidence type="ECO:0000259" key="2">
    <source>
        <dbReference type="Pfam" id="PF01757"/>
    </source>
</evidence>
<feature type="transmembrane region" description="Helical" evidence="1">
    <location>
        <begin position="12"/>
        <end position="30"/>
    </location>
</feature>
<accession>A0ABN2KXK7</accession>
<evidence type="ECO:0000256" key="1">
    <source>
        <dbReference type="SAM" id="Phobius"/>
    </source>
</evidence>
<keyword evidence="4" id="KW-1185">Reference proteome</keyword>
<protein>
    <recommendedName>
        <fullName evidence="2">Acyltransferase 3 domain-containing protein</fullName>
    </recommendedName>
</protein>
<feature type="transmembrane region" description="Helical" evidence="1">
    <location>
        <begin position="185"/>
        <end position="206"/>
    </location>
</feature>
<comment type="caution">
    <text evidence="3">The sequence shown here is derived from an EMBL/GenBank/DDBJ whole genome shotgun (WGS) entry which is preliminary data.</text>
</comment>
<feature type="transmembrane region" description="Helical" evidence="1">
    <location>
        <begin position="248"/>
        <end position="269"/>
    </location>
</feature>
<sequence length="335" mass="35495">MVKHVLHRDASIDVLRIVAIVAIVVGHVWFEPPVRLATYTWHVPIFFVLSGYLASSLGFGELVRRRGQSLLLPYLAWLVIIAAILVGFDDPLRLLAGGAQLPRELNAFWFVTAFFVAIVAAAAIERLRLGWQWLIAAGLLTAAYLTSEVIALVPLDAGVGLACVVFVVAGRTLRDMQSRIGHPATTGAAMLAVSAALIVSGASGPLDLKHGDFGTPVVSVVTAMLISGGLILVVGELLAGIDGRAGEFISRLSLCGFMVVLTHSAVLFVMREAGVHEWGSFGVALVGPWLLAMLLLFTPLSLALCGVPRRAVAPRAAEKPAPHGIGPPRHSFSSD</sequence>
<feature type="transmembrane region" description="Helical" evidence="1">
    <location>
        <begin position="108"/>
        <end position="124"/>
    </location>
</feature>
<name>A0ABN2KXK7_9MICO</name>
<dbReference type="InterPro" id="IPR052734">
    <property type="entry name" value="Nod_factor_acetyltransferase"/>
</dbReference>
<keyword evidence="1" id="KW-0472">Membrane</keyword>
<dbReference type="InterPro" id="IPR002656">
    <property type="entry name" value="Acyl_transf_3_dom"/>
</dbReference>
<feature type="domain" description="Acyltransferase 3" evidence="2">
    <location>
        <begin position="10"/>
        <end position="302"/>
    </location>
</feature>
<evidence type="ECO:0000313" key="3">
    <source>
        <dbReference type="EMBL" id="GAA1768792.1"/>
    </source>
</evidence>
<dbReference type="RefSeq" id="WP_232499219.1">
    <property type="nucleotide sequence ID" value="NZ_BAAANH010000007.1"/>
</dbReference>
<feature type="transmembrane region" description="Helical" evidence="1">
    <location>
        <begin position="71"/>
        <end position="88"/>
    </location>
</feature>
<feature type="transmembrane region" description="Helical" evidence="1">
    <location>
        <begin position="36"/>
        <end position="59"/>
    </location>
</feature>
<dbReference type="Pfam" id="PF01757">
    <property type="entry name" value="Acyl_transf_3"/>
    <property type="match status" value="1"/>
</dbReference>
<dbReference type="EMBL" id="BAAANH010000007">
    <property type="protein sequence ID" value="GAA1768792.1"/>
    <property type="molecule type" value="Genomic_DNA"/>
</dbReference>
<dbReference type="PANTHER" id="PTHR37312">
    <property type="entry name" value="MEMBRANE-BOUND ACYLTRANSFERASE YKRP-RELATED"/>
    <property type="match status" value="1"/>
</dbReference>
<feature type="transmembrane region" description="Helical" evidence="1">
    <location>
        <begin position="281"/>
        <end position="305"/>
    </location>
</feature>
<reference evidence="4" key="1">
    <citation type="journal article" date="2019" name="Int. J. Syst. Evol. Microbiol.">
        <title>The Global Catalogue of Microorganisms (GCM) 10K type strain sequencing project: providing services to taxonomists for standard genome sequencing and annotation.</title>
        <authorList>
            <consortium name="The Broad Institute Genomics Platform"/>
            <consortium name="The Broad Institute Genome Sequencing Center for Infectious Disease"/>
            <person name="Wu L."/>
            <person name="Ma J."/>
        </authorList>
    </citation>
    <scope>NUCLEOTIDE SEQUENCE [LARGE SCALE GENOMIC DNA]</scope>
    <source>
        <strain evidence="4">JCM 14319</strain>
    </source>
</reference>
<feature type="transmembrane region" description="Helical" evidence="1">
    <location>
        <begin position="131"/>
        <end position="151"/>
    </location>
</feature>
<gene>
    <name evidence="3" type="ORF">GCM10009747_32250</name>
</gene>